<feature type="region of interest" description="Disordered" evidence="3">
    <location>
        <begin position="1"/>
        <end position="23"/>
    </location>
</feature>
<evidence type="ECO:0000256" key="3">
    <source>
        <dbReference type="SAM" id="MobiDB-lite"/>
    </source>
</evidence>
<organism evidence="5 6">
    <name type="scientific">Myceligenerans indicum</name>
    <dbReference type="NCBI Taxonomy" id="2593663"/>
    <lineage>
        <taxon>Bacteria</taxon>
        <taxon>Bacillati</taxon>
        <taxon>Actinomycetota</taxon>
        <taxon>Actinomycetes</taxon>
        <taxon>Micrococcales</taxon>
        <taxon>Promicromonosporaceae</taxon>
        <taxon>Myceligenerans</taxon>
    </lineage>
</organism>
<evidence type="ECO:0000256" key="2">
    <source>
        <dbReference type="PROSITE-ProRule" id="PRU00335"/>
    </source>
</evidence>
<sequence length="245" mass="26503">MTAEPLRDNAGTDAGTAARPSPIDRALANTLTPRRERTRARLMDAAYTIFARDGINGASIEVVCETAGFTRGAFYSNFGSKEELFLALADRLKRQQLDALEAATAALDPSEFRSGTVNHEVITYILNAVSTDPDHRQWTLLNSELELLAMRDHRVAELYAAHVATLREELVAAITRILNTLGLRFVIGTGMAVELLLAVHDAGARRQAVERSLAESGAADTSTGPGNPEQALLSDMVDFLITPKA</sequence>
<dbReference type="PANTHER" id="PTHR30055">
    <property type="entry name" value="HTH-TYPE TRANSCRIPTIONAL REGULATOR RUTR"/>
    <property type="match status" value="1"/>
</dbReference>
<evidence type="ECO:0000313" key="6">
    <source>
        <dbReference type="Proteomes" id="UP000675409"/>
    </source>
</evidence>
<reference evidence="5 6" key="1">
    <citation type="journal article" date="2021" name="Arch. Microbiol.">
        <title>Myceligenerans indicum sp. nov., an actinobacterium isolated from mangrove sediment of Sundarbans, India.</title>
        <authorList>
            <person name="Asha K."/>
            <person name="Bhadury P."/>
        </authorList>
    </citation>
    <scope>NUCLEOTIDE SEQUENCE [LARGE SCALE GENOMIC DNA]</scope>
    <source>
        <strain evidence="5 6">I2</strain>
    </source>
</reference>
<dbReference type="InterPro" id="IPR009057">
    <property type="entry name" value="Homeodomain-like_sf"/>
</dbReference>
<feature type="DNA-binding region" description="H-T-H motif" evidence="2">
    <location>
        <begin position="59"/>
        <end position="78"/>
    </location>
</feature>
<feature type="domain" description="HTH tetR-type" evidence="4">
    <location>
        <begin position="36"/>
        <end position="96"/>
    </location>
</feature>
<dbReference type="Proteomes" id="UP000675409">
    <property type="component" value="Unassembled WGS sequence"/>
</dbReference>
<comment type="caution">
    <text evidence="5">The sequence shown here is derived from an EMBL/GenBank/DDBJ whole genome shotgun (WGS) entry which is preliminary data.</text>
</comment>
<proteinExistence type="predicted"/>
<dbReference type="InterPro" id="IPR050109">
    <property type="entry name" value="HTH-type_TetR-like_transc_reg"/>
</dbReference>
<gene>
    <name evidence="5" type="ORF">HGK34_07270</name>
</gene>
<dbReference type="PROSITE" id="PS50977">
    <property type="entry name" value="HTH_TETR_2"/>
    <property type="match status" value="1"/>
</dbReference>
<name>A0ABS1LJ71_9MICO</name>
<dbReference type="SUPFAM" id="SSF46689">
    <property type="entry name" value="Homeodomain-like"/>
    <property type="match status" value="1"/>
</dbReference>
<accession>A0ABS1LJ71</accession>
<dbReference type="PRINTS" id="PR00455">
    <property type="entry name" value="HTHTETR"/>
</dbReference>
<dbReference type="PANTHER" id="PTHR30055:SF241">
    <property type="entry name" value="TRANSCRIPTIONAL REGULATORY PROTEIN"/>
    <property type="match status" value="1"/>
</dbReference>
<keyword evidence="6" id="KW-1185">Reference proteome</keyword>
<dbReference type="Pfam" id="PF00440">
    <property type="entry name" value="TetR_N"/>
    <property type="match status" value="1"/>
</dbReference>
<evidence type="ECO:0000256" key="1">
    <source>
        <dbReference type="ARBA" id="ARBA00023125"/>
    </source>
</evidence>
<dbReference type="Gene3D" id="1.10.357.10">
    <property type="entry name" value="Tetracycline Repressor, domain 2"/>
    <property type="match status" value="1"/>
</dbReference>
<evidence type="ECO:0000259" key="4">
    <source>
        <dbReference type="PROSITE" id="PS50977"/>
    </source>
</evidence>
<dbReference type="RefSeq" id="WP_201845914.1">
    <property type="nucleotide sequence ID" value="NZ_JABBYC010000008.1"/>
</dbReference>
<protein>
    <submittedName>
        <fullName evidence="5">TetR/AcrR family transcriptional regulator</fullName>
    </submittedName>
</protein>
<evidence type="ECO:0000313" key="5">
    <source>
        <dbReference type="EMBL" id="MBL0886074.1"/>
    </source>
</evidence>
<dbReference type="EMBL" id="JABBYC010000008">
    <property type="protein sequence ID" value="MBL0886074.1"/>
    <property type="molecule type" value="Genomic_DNA"/>
</dbReference>
<dbReference type="InterPro" id="IPR001647">
    <property type="entry name" value="HTH_TetR"/>
</dbReference>
<keyword evidence="1 2" id="KW-0238">DNA-binding</keyword>